<feature type="domain" description="WSC" evidence="1">
    <location>
        <begin position="353"/>
        <end position="445"/>
    </location>
</feature>
<dbReference type="InterPro" id="IPR008979">
    <property type="entry name" value="Galactose-bd-like_sf"/>
</dbReference>
<gene>
    <name evidence="2" type="ORF">BOX15_Mlig008416g3</name>
</gene>
<dbReference type="SUPFAM" id="SSF49785">
    <property type="entry name" value="Galactose-binding domain-like"/>
    <property type="match status" value="1"/>
</dbReference>
<proteinExistence type="predicted"/>
<dbReference type="PROSITE" id="PS51212">
    <property type="entry name" value="WSC"/>
    <property type="match status" value="1"/>
</dbReference>
<sequence>RQALGSSTDIEKIHHAGWMRLLSLRMPGFLLLQLLFLLFSCEIRAAILDERGLFWSREECYRRINPDNTNEERLYLENCAQRSDSGHCSLAIDNQIIQEWTQCSSTAVEPHPWWRAHLETPAYVSKVVIHTAPLPDAAMQSALNQFNIYAGGRTCYSHNAAASFSSRSFPCDTFTDYIDLTSDRKDSVMSLCEVEVYGKALAFQELENGAAEIALNYCSSSVDWQLNICKHAFDRNFAVFNGEHGKKCLDIPSDKSAEEAWMRAYFKESALVKHVKLFNRMDKCCKNSLNHFTLHINYYKCLDHNDANPFVTKIFNCTRFGNHVQVVSVPGAGLHLCQLQVFGYSTLLRPKELQKYIGCYKDNPKQPDLEQLVSLTFMSISKCHRMCKRLNKLYFGLQNGRLCYCGNKFGRYGEAKEPKACDKRCIYSKSKRCGGHYQNSVYEIIL</sequence>
<dbReference type="SMART" id="SM00321">
    <property type="entry name" value="WSC"/>
    <property type="match status" value="1"/>
</dbReference>
<dbReference type="EMBL" id="NIVC01002728">
    <property type="protein sequence ID" value="PAA55626.1"/>
    <property type="molecule type" value="Genomic_DNA"/>
</dbReference>
<dbReference type="InterPro" id="IPR051941">
    <property type="entry name" value="BG_Antigen-Binding_Lectin"/>
</dbReference>
<feature type="non-terminal residue" evidence="2">
    <location>
        <position position="1"/>
    </location>
</feature>
<evidence type="ECO:0000313" key="3">
    <source>
        <dbReference type="Proteomes" id="UP000215902"/>
    </source>
</evidence>
<dbReference type="Gene3D" id="2.60.120.260">
    <property type="entry name" value="Galactose-binding domain-like"/>
    <property type="match status" value="2"/>
</dbReference>
<dbReference type="Pfam" id="PF01822">
    <property type="entry name" value="WSC"/>
    <property type="match status" value="1"/>
</dbReference>
<dbReference type="InterPro" id="IPR002889">
    <property type="entry name" value="WSC_carb-bd"/>
</dbReference>
<protein>
    <recommendedName>
        <fullName evidence="1">WSC domain-containing protein</fullName>
    </recommendedName>
</protein>
<organism evidence="2 3">
    <name type="scientific">Macrostomum lignano</name>
    <dbReference type="NCBI Taxonomy" id="282301"/>
    <lineage>
        <taxon>Eukaryota</taxon>
        <taxon>Metazoa</taxon>
        <taxon>Spiralia</taxon>
        <taxon>Lophotrochozoa</taxon>
        <taxon>Platyhelminthes</taxon>
        <taxon>Rhabditophora</taxon>
        <taxon>Macrostomorpha</taxon>
        <taxon>Macrostomida</taxon>
        <taxon>Macrostomidae</taxon>
        <taxon>Macrostomum</taxon>
    </lineage>
</organism>
<dbReference type="Proteomes" id="UP000215902">
    <property type="component" value="Unassembled WGS sequence"/>
</dbReference>
<accession>A0A267E2G8</accession>
<keyword evidence="3" id="KW-1185">Reference proteome</keyword>
<reference evidence="2 3" key="1">
    <citation type="submission" date="2017-06" db="EMBL/GenBank/DDBJ databases">
        <title>A platform for efficient transgenesis in Macrostomum lignano, a flatworm model organism for stem cell research.</title>
        <authorList>
            <person name="Berezikov E."/>
        </authorList>
    </citation>
    <scope>NUCLEOTIDE SEQUENCE [LARGE SCALE GENOMIC DNA]</scope>
    <source>
        <strain evidence="2">DV1</strain>
        <tissue evidence="2">Whole organism</tissue>
    </source>
</reference>
<dbReference type="OrthoDB" id="6286441at2759"/>
<comment type="caution">
    <text evidence="2">The sequence shown here is derived from an EMBL/GenBank/DDBJ whole genome shotgun (WGS) entry which is preliminary data.</text>
</comment>
<dbReference type="STRING" id="282301.A0A267E2G8"/>
<evidence type="ECO:0000259" key="1">
    <source>
        <dbReference type="PROSITE" id="PS51212"/>
    </source>
</evidence>
<dbReference type="AlphaFoldDB" id="A0A267E2G8"/>
<dbReference type="PANTHER" id="PTHR45713:SF6">
    <property type="entry name" value="F5_8 TYPE C DOMAIN-CONTAINING PROTEIN"/>
    <property type="match status" value="1"/>
</dbReference>
<name>A0A267E2G8_9PLAT</name>
<dbReference type="PANTHER" id="PTHR45713">
    <property type="entry name" value="FTP DOMAIN-CONTAINING PROTEIN"/>
    <property type="match status" value="1"/>
</dbReference>
<evidence type="ECO:0000313" key="2">
    <source>
        <dbReference type="EMBL" id="PAA55626.1"/>
    </source>
</evidence>